<feature type="non-terminal residue" evidence="1">
    <location>
        <position position="1"/>
    </location>
</feature>
<comment type="caution">
    <text evidence="1">The sequence shown here is derived from an EMBL/GenBank/DDBJ whole genome shotgun (WGS) entry which is preliminary data.</text>
</comment>
<dbReference type="Proteomes" id="UP001189429">
    <property type="component" value="Unassembled WGS sequence"/>
</dbReference>
<evidence type="ECO:0008006" key="3">
    <source>
        <dbReference type="Google" id="ProtNLM"/>
    </source>
</evidence>
<gene>
    <name evidence="1" type="ORF">PCOR1329_LOCUS40592</name>
</gene>
<dbReference type="EMBL" id="CAUYUJ010014894">
    <property type="protein sequence ID" value="CAK0847356.1"/>
    <property type="molecule type" value="Genomic_DNA"/>
</dbReference>
<accession>A0ABN9TMW2</accession>
<evidence type="ECO:0000313" key="1">
    <source>
        <dbReference type="EMBL" id="CAK0847356.1"/>
    </source>
</evidence>
<protein>
    <recommendedName>
        <fullName evidence="3">ATP-dependent DNA helicase</fullName>
    </recommendedName>
</protein>
<keyword evidence="2" id="KW-1185">Reference proteome</keyword>
<organism evidence="1 2">
    <name type="scientific">Prorocentrum cordatum</name>
    <dbReference type="NCBI Taxonomy" id="2364126"/>
    <lineage>
        <taxon>Eukaryota</taxon>
        <taxon>Sar</taxon>
        <taxon>Alveolata</taxon>
        <taxon>Dinophyceae</taxon>
        <taxon>Prorocentrales</taxon>
        <taxon>Prorocentraceae</taxon>
        <taxon>Prorocentrum</taxon>
    </lineage>
</organism>
<sequence length="322" mass="35950">RHGKESGALHGFLPIADGMPVALTDHADRSEDKNLLRGRVGRVQSWICDGDGENDEVTRGGETMVKKTPKVILVLFDVGDDGNGGRKPCKWTVEGLRVPGLHPVVPQKKELFVEKGRPHPRLKIKRRQPPLAPAFGMTAHAAQGQTFKQGVILDLGIGRGTSPLSSYVALARVQRREGPEILLRTLRGDDLEWEAIEQEFASSGRRAVCGRTKHKNQYPAVGQWSRADGLRACSACLEDKKRWKCQEACRASQHHSSKLTTRRCVDCPERRSCREREVRTCEEAFAQCQCGRAGNSRRRGGMCIERDELRRKLKGSRCGQEK</sequence>
<evidence type="ECO:0000313" key="2">
    <source>
        <dbReference type="Proteomes" id="UP001189429"/>
    </source>
</evidence>
<proteinExistence type="predicted"/>
<name>A0ABN9TMW2_9DINO</name>
<reference evidence="1" key="1">
    <citation type="submission" date="2023-10" db="EMBL/GenBank/DDBJ databases">
        <authorList>
            <person name="Chen Y."/>
            <person name="Shah S."/>
            <person name="Dougan E. K."/>
            <person name="Thang M."/>
            <person name="Chan C."/>
        </authorList>
    </citation>
    <scope>NUCLEOTIDE SEQUENCE [LARGE SCALE GENOMIC DNA]</scope>
</reference>